<dbReference type="Proteomes" id="UP001162483">
    <property type="component" value="Unassembled WGS sequence"/>
</dbReference>
<evidence type="ECO:0000256" key="1">
    <source>
        <dbReference type="SAM" id="MobiDB-lite"/>
    </source>
</evidence>
<sequence length="44" mass="4929">MSSLTPLSLPSVLPRKYANMWPHGKKPSSVRPHVCVKSTRRGLK</sequence>
<evidence type="ECO:0000313" key="3">
    <source>
        <dbReference type="Proteomes" id="UP001162483"/>
    </source>
</evidence>
<evidence type="ECO:0000313" key="2">
    <source>
        <dbReference type="EMBL" id="CAI9592376.1"/>
    </source>
</evidence>
<feature type="region of interest" description="Disordered" evidence="1">
    <location>
        <begin position="18"/>
        <end position="44"/>
    </location>
</feature>
<comment type="caution">
    <text evidence="2">The sequence shown here is derived from an EMBL/GenBank/DDBJ whole genome shotgun (WGS) entry which is preliminary data.</text>
</comment>
<gene>
    <name evidence="2" type="ORF">SPARVUS_LOCUS11360778</name>
</gene>
<name>A0ABN9F5P4_9NEOB</name>
<feature type="non-terminal residue" evidence="2">
    <location>
        <position position="44"/>
    </location>
</feature>
<organism evidence="2 3">
    <name type="scientific">Staurois parvus</name>
    <dbReference type="NCBI Taxonomy" id="386267"/>
    <lineage>
        <taxon>Eukaryota</taxon>
        <taxon>Metazoa</taxon>
        <taxon>Chordata</taxon>
        <taxon>Craniata</taxon>
        <taxon>Vertebrata</taxon>
        <taxon>Euteleostomi</taxon>
        <taxon>Amphibia</taxon>
        <taxon>Batrachia</taxon>
        <taxon>Anura</taxon>
        <taxon>Neobatrachia</taxon>
        <taxon>Ranoidea</taxon>
        <taxon>Ranidae</taxon>
        <taxon>Staurois</taxon>
    </lineage>
</organism>
<keyword evidence="3" id="KW-1185">Reference proteome</keyword>
<dbReference type="EMBL" id="CATNWA010016404">
    <property type="protein sequence ID" value="CAI9592376.1"/>
    <property type="molecule type" value="Genomic_DNA"/>
</dbReference>
<reference evidence="2" key="1">
    <citation type="submission" date="2023-05" db="EMBL/GenBank/DDBJ databases">
        <authorList>
            <person name="Stuckert A."/>
        </authorList>
    </citation>
    <scope>NUCLEOTIDE SEQUENCE</scope>
</reference>
<accession>A0ABN9F5P4</accession>
<protein>
    <submittedName>
        <fullName evidence="2">Uncharacterized protein</fullName>
    </submittedName>
</protein>
<proteinExistence type="predicted"/>